<evidence type="ECO:0000256" key="6">
    <source>
        <dbReference type="ARBA" id="ARBA00022723"/>
    </source>
</evidence>
<evidence type="ECO:0000256" key="10">
    <source>
        <dbReference type="ARBA" id="ARBA00023033"/>
    </source>
</evidence>
<evidence type="ECO:0000256" key="3">
    <source>
        <dbReference type="ARBA" id="ARBA00010617"/>
    </source>
</evidence>
<evidence type="ECO:0000313" key="12">
    <source>
        <dbReference type="EMBL" id="ETW76894.1"/>
    </source>
</evidence>
<dbReference type="Pfam" id="PF00067">
    <property type="entry name" value="p450"/>
    <property type="match status" value="1"/>
</dbReference>
<protein>
    <submittedName>
        <fullName evidence="12">Cytochrome P450 monooxygenase 74</fullName>
    </submittedName>
</protein>
<dbReference type="GO" id="GO:0020037">
    <property type="term" value="F:heme binding"/>
    <property type="evidence" value="ECO:0007669"/>
    <property type="project" value="InterPro"/>
</dbReference>
<evidence type="ECO:0000256" key="4">
    <source>
        <dbReference type="ARBA" id="ARBA00022617"/>
    </source>
</evidence>
<dbReference type="PANTHER" id="PTHR46300">
    <property type="entry name" value="P450, PUTATIVE (EUROFUNG)-RELATED-RELATED"/>
    <property type="match status" value="1"/>
</dbReference>
<proteinExistence type="inferred from homology"/>
<dbReference type="EMBL" id="KI925464">
    <property type="protein sequence ID" value="ETW76894.1"/>
    <property type="molecule type" value="Genomic_DNA"/>
</dbReference>
<dbReference type="GO" id="GO:0004497">
    <property type="term" value="F:monooxygenase activity"/>
    <property type="evidence" value="ECO:0007669"/>
    <property type="project" value="UniProtKB-KW"/>
</dbReference>
<dbReference type="HOGENOM" id="CLU_001570_2_2_1"/>
<dbReference type="GO" id="GO:0016705">
    <property type="term" value="F:oxidoreductase activity, acting on paired donors, with incorporation or reduction of molecular oxygen"/>
    <property type="evidence" value="ECO:0007669"/>
    <property type="project" value="InterPro"/>
</dbReference>
<evidence type="ECO:0000256" key="9">
    <source>
        <dbReference type="ARBA" id="ARBA00023004"/>
    </source>
</evidence>
<dbReference type="InParanoid" id="W4JTW5"/>
<dbReference type="OrthoDB" id="1055148at2759"/>
<sequence>MLSSFNSTQPKHSDSIAIVFKQHRLRHSFTVMAQSLRRLKMAVSRYLRIISMSAYCCPNQLVYIIKRIITVQIHHPSPVLLVSLLPHLWYQRKGKHPYSSLPFPPGPKRLPFIGNLFNLPRGHDASVYRDWSREFGSEIVHLDVIGMHAIVVNSAKAAREIFEKRSLLYSDRPSFLVLNKMLGFRWALGFMPYGRKWRNTRKAFHSCFNSTASLRYHRLDLQASHELLRRLLDTPQAFVEHVRHVVVDLILEIAYGSNMRSMGDTGDDYVIIAEKTLDAMLIGSTPHAVLLDLFPIRELALL</sequence>
<keyword evidence="7" id="KW-1133">Transmembrane helix</keyword>
<organism evidence="12 13">
    <name type="scientific">Heterobasidion irregulare (strain TC 32-1)</name>
    <dbReference type="NCBI Taxonomy" id="747525"/>
    <lineage>
        <taxon>Eukaryota</taxon>
        <taxon>Fungi</taxon>
        <taxon>Dikarya</taxon>
        <taxon>Basidiomycota</taxon>
        <taxon>Agaricomycotina</taxon>
        <taxon>Agaricomycetes</taxon>
        <taxon>Russulales</taxon>
        <taxon>Bondarzewiaceae</taxon>
        <taxon>Heterobasidion</taxon>
        <taxon>Heterobasidion annosum species complex</taxon>
    </lineage>
</organism>
<evidence type="ECO:0000313" key="13">
    <source>
        <dbReference type="Proteomes" id="UP000030671"/>
    </source>
</evidence>
<comment type="cofactor">
    <cofactor evidence="1">
        <name>heme</name>
        <dbReference type="ChEBI" id="CHEBI:30413"/>
    </cofactor>
</comment>
<keyword evidence="10 12" id="KW-0503">Monooxygenase</keyword>
<comment type="subcellular location">
    <subcellularLocation>
        <location evidence="2">Membrane</location>
    </subcellularLocation>
</comment>
<accession>W4JTW5</accession>
<evidence type="ECO:0000256" key="7">
    <source>
        <dbReference type="ARBA" id="ARBA00022989"/>
    </source>
</evidence>
<dbReference type="Proteomes" id="UP000030671">
    <property type="component" value="Unassembled WGS sequence"/>
</dbReference>
<dbReference type="GeneID" id="20677953"/>
<evidence type="ECO:0000256" key="11">
    <source>
        <dbReference type="ARBA" id="ARBA00023136"/>
    </source>
</evidence>
<dbReference type="InterPro" id="IPR050364">
    <property type="entry name" value="Cytochrome_P450_fung"/>
</dbReference>
<gene>
    <name evidence="12" type="primary">cyp74</name>
    <name evidence="12" type="ORF">HETIRDRAFT_481035</name>
</gene>
<evidence type="ECO:0000256" key="1">
    <source>
        <dbReference type="ARBA" id="ARBA00001971"/>
    </source>
</evidence>
<dbReference type="eggNOG" id="KOG0156">
    <property type="taxonomic scope" value="Eukaryota"/>
</dbReference>
<dbReference type="GO" id="GO:0016020">
    <property type="term" value="C:membrane"/>
    <property type="evidence" value="ECO:0007669"/>
    <property type="project" value="UniProtKB-SubCell"/>
</dbReference>
<keyword evidence="8" id="KW-0560">Oxidoreductase</keyword>
<dbReference type="InterPro" id="IPR001128">
    <property type="entry name" value="Cyt_P450"/>
</dbReference>
<keyword evidence="6" id="KW-0479">Metal-binding</keyword>
<evidence type="ECO:0000256" key="8">
    <source>
        <dbReference type="ARBA" id="ARBA00023002"/>
    </source>
</evidence>
<dbReference type="RefSeq" id="XP_009551758.1">
    <property type="nucleotide sequence ID" value="XM_009553463.1"/>
</dbReference>
<reference evidence="12 13" key="1">
    <citation type="journal article" date="2012" name="New Phytol.">
        <title>Insight into trade-off between wood decay and parasitism from the genome of a fungal forest pathogen.</title>
        <authorList>
            <person name="Olson A."/>
            <person name="Aerts A."/>
            <person name="Asiegbu F."/>
            <person name="Belbahri L."/>
            <person name="Bouzid O."/>
            <person name="Broberg A."/>
            <person name="Canback B."/>
            <person name="Coutinho P.M."/>
            <person name="Cullen D."/>
            <person name="Dalman K."/>
            <person name="Deflorio G."/>
            <person name="van Diepen L.T."/>
            <person name="Dunand C."/>
            <person name="Duplessis S."/>
            <person name="Durling M."/>
            <person name="Gonthier P."/>
            <person name="Grimwood J."/>
            <person name="Fossdal C.G."/>
            <person name="Hansson D."/>
            <person name="Henrissat B."/>
            <person name="Hietala A."/>
            <person name="Himmelstrand K."/>
            <person name="Hoffmeister D."/>
            <person name="Hogberg N."/>
            <person name="James T.Y."/>
            <person name="Karlsson M."/>
            <person name="Kohler A."/>
            <person name="Kues U."/>
            <person name="Lee Y.H."/>
            <person name="Lin Y.C."/>
            <person name="Lind M."/>
            <person name="Lindquist E."/>
            <person name="Lombard V."/>
            <person name="Lucas S."/>
            <person name="Lunden K."/>
            <person name="Morin E."/>
            <person name="Murat C."/>
            <person name="Park J."/>
            <person name="Raffaello T."/>
            <person name="Rouze P."/>
            <person name="Salamov A."/>
            <person name="Schmutz J."/>
            <person name="Solheim H."/>
            <person name="Stahlberg J."/>
            <person name="Velez H."/>
            <person name="de Vries R.P."/>
            <person name="Wiebenga A."/>
            <person name="Woodward S."/>
            <person name="Yakovlev I."/>
            <person name="Garbelotto M."/>
            <person name="Martin F."/>
            <person name="Grigoriev I.V."/>
            <person name="Stenlid J."/>
        </authorList>
    </citation>
    <scope>NUCLEOTIDE SEQUENCE [LARGE SCALE GENOMIC DNA]</scope>
    <source>
        <strain evidence="12 13">TC 32-1</strain>
    </source>
</reference>
<keyword evidence="5" id="KW-0812">Transmembrane</keyword>
<dbReference type="InterPro" id="IPR036396">
    <property type="entry name" value="Cyt_P450_sf"/>
</dbReference>
<keyword evidence="4" id="KW-0349">Heme</keyword>
<keyword evidence="9" id="KW-0408">Iron</keyword>
<dbReference type="PANTHER" id="PTHR46300:SF2">
    <property type="entry name" value="CYTOCHROME P450 MONOOXYGENASE ALNH-RELATED"/>
    <property type="match status" value="1"/>
</dbReference>
<keyword evidence="13" id="KW-1185">Reference proteome</keyword>
<dbReference type="AlphaFoldDB" id="W4JTW5"/>
<evidence type="ECO:0000256" key="5">
    <source>
        <dbReference type="ARBA" id="ARBA00022692"/>
    </source>
</evidence>
<evidence type="ECO:0000256" key="2">
    <source>
        <dbReference type="ARBA" id="ARBA00004370"/>
    </source>
</evidence>
<dbReference type="KEGG" id="hir:HETIRDRAFT_481035"/>
<dbReference type="SUPFAM" id="SSF48264">
    <property type="entry name" value="Cytochrome P450"/>
    <property type="match status" value="1"/>
</dbReference>
<name>W4JTW5_HETIT</name>
<comment type="similarity">
    <text evidence="3">Belongs to the cytochrome P450 family.</text>
</comment>
<dbReference type="GO" id="GO:0005506">
    <property type="term" value="F:iron ion binding"/>
    <property type="evidence" value="ECO:0007669"/>
    <property type="project" value="InterPro"/>
</dbReference>
<dbReference type="Gene3D" id="1.10.630.10">
    <property type="entry name" value="Cytochrome P450"/>
    <property type="match status" value="1"/>
</dbReference>
<keyword evidence="11" id="KW-0472">Membrane</keyword>